<sequence length="865" mass="91664">MLAVCTTASLVLLDPPTLKKAPSTVPPTCTFSCAPATSCWASDNSTLFVVNDKSIQRYDPMGALLSTIPRKHPVTALVSKDKGDTLIAGIQDQVSVLDANSGKIAFSLETHSGSVSGLALSPDGTLLASTSGSVVPEVHVHNLSGALSHVELQNLPRRGDVTACTFHPHSKSKLLVAVGSQLLVYDIAKPNAPAKTVQLDRRSGEIAAITCSPFSRSLVAVGCNTGVVNLVDLDKEKGLFRTIPLEARLSSLVFSPEGAALYAGTDDGKLLILDLRALDKPARSICVGGPVVCISVQRKLKLHESSSRLRPSVTALSKRKADADATEKLARPPVTGSSAVSSPTSVPFSKSKTSTTSKTALSPGPSPGRIVRTRTISATSTPSKSVTKPRIDNSKSTPPEPKSSGGSAAPEKGEEPPLPPVPLPMRARTVSAATSASSRATASSTTSKITRVSSSTSATSVEAGSPRTRKISSGVKNPLSPLKSPSMEAENRSATPAEKPTSRVRKTIAMLSAANQEKAAGPSRVRPRTVSTTSSKSVSGPVASNSSTSRVSAGASASTSTVSPTTAKTHVKSRTQPSRSSVSNVASRSPRVEPRSAAFVSPVPPVPPLPEAFKDQEQLTGIDIKWTISRTPSPDPHDDDDMVNTPVPLAKRNKGKGKEPMSPEAPKTNVLGLGTPELKRWIQSEAESRDGALNDDADGHRVEFLQVPANEVQIQSIRVVGDDAPEVGSSPQGEPGKATVQMMLQISPRRSSEKLSPNWTPIPSLFSPSRTNSMHGPEQGASSSSGAPPSPAHELLQSLVRDAMYDFRRETKSEIIGLHLDLVRMGRGWRKELRETLESWSEELKEIRRENELLRQENERLRRGY</sequence>
<dbReference type="InterPro" id="IPR001680">
    <property type="entry name" value="WD40_rpt"/>
</dbReference>
<dbReference type="InterPro" id="IPR036322">
    <property type="entry name" value="WD40_repeat_dom_sf"/>
</dbReference>
<dbReference type="InterPro" id="IPR015943">
    <property type="entry name" value="WD40/YVTN_repeat-like_dom_sf"/>
</dbReference>
<dbReference type="GO" id="GO:0005737">
    <property type="term" value="C:cytoplasm"/>
    <property type="evidence" value="ECO:0007669"/>
    <property type="project" value="TreeGrafter"/>
</dbReference>
<dbReference type="HOGENOM" id="CLU_020126_0_0_1"/>
<dbReference type="GO" id="GO:0007020">
    <property type="term" value="P:microtubule nucleation"/>
    <property type="evidence" value="ECO:0007669"/>
    <property type="project" value="TreeGrafter"/>
</dbReference>
<evidence type="ECO:0000256" key="2">
    <source>
        <dbReference type="SAM" id="MobiDB-lite"/>
    </source>
</evidence>
<evidence type="ECO:0000256" key="1">
    <source>
        <dbReference type="SAM" id="Coils"/>
    </source>
</evidence>
<feature type="coiled-coil region" evidence="1">
    <location>
        <begin position="830"/>
        <end position="864"/>
    </location>
</feature>
<dbReference type="GO" id="GO:0005814">
    <property type="term" value="C:centriole"/>
    <property type="evidence" value="ECO:0007669"/>
    <property type="project" value="TreeGrafter"/>
</dbReference>
<name>K5WXJ4_PHACS</name>
<dbReference type="Proteomes" id="UP000008370">
    <property type="component" value="Unassembled WGS sequence"/>
</dbReference>
<dbReference type="AlphaFoldDB" id="K5WXJ4"/>
<feature type="compositionally biased region" description="Polar residues" evidence="2">
    <location>
        <begin position="754"/>
        <end position="774"/>
    </location>
</feature>
<feature type="compositionally biased region" description="Basic and acidic residues" evidence="2">
    <location>
        <begin position="319"/>
        <end position="330"/>
    </location>
</feature>
<evidence type="ECO:0000313" key="3">
    <source>
        <dbReference type="EMBL" id="EKM55207.1"/>
    </source>
</evidence>
<dbReference type="InterPro" id="IPR052818">
    <property type="entry name" value="NEDD1_Spindle_Assembly"/>
</dbReference>
<gene>
    <name evidence="3" type="ORF">PHACADRAFT_208724</name>
</gene>
<feature type="region of interest" description="Disordered" evidence="2">
    <location>
        <begin position="307"/>
        <end position="672"/>
    </location>
</feature>
<dbReference type="GO" id="GO:0036064">
    <property type="term" value="C:ciliary basal body"/>
    <property type="evidence" value="ECO:0007669"/>
    <property type="project" value="TreeGrafter"/>
</dbReference>
<dbReference type="STRING" id="650164.K5WXJ4"/>
<feature type="compositionally biased region" description="Low complexity" evidence="2">
    <location>
        <begin position="578"/>
        <end position="589"/>
    </location>
</feature>
<dbReference type="GO" id="GO:0000278">
    <property type="term" value="P:mitotic cell cycle"/>
    <property type="evidence" value="ECO:0007669"/>
    <property type="project" value="TreeGrafter"/>
</dbReference>
<dbReference type="EMBL" id="JH930472">
    <property type="protein sequence ID" value="EKM55207.1"/>
    <property type="molecule type" value="Genomic_DNA"/>
</dbReference>
<evidence type="ECO:0008006" key="5">
    <source>
        <dbReference type="Google" id="ProtNLM"/>
    </source>
</evidence>
<dbReference type="SMART" id="SM00320">
    <property type="entry name" value="WD40"/>
    <property type="match status" value="5"/>
</dbReference>
<dbReference type="RefSeq" id="XP_007395543.1">
    <property type="nucleotide sequence ID" value="XM_007395481.1"/>
</dbReference>
<dbReference type="Gene3D" id="2.130.10.10">
    <property type="entry name" value="YVTN repeat-like/Quinoprotein amine dehydrogenase"/>
    <property type="match status" value="2"/>
</dbReference>
<keyword evidence="1" id="KW-0175">Coiled coil</keyword>
<dbReference type="PANTHER" id="PTHR44414">
    <property type="entry name" value="PROTEIN NEDD1"/>
    <property type="match status" value="1"/>
</dbReference>
<dbReference type="PANTHER" id="PTHR44414:SF1">
    <property type="entry name" value="PROTEIN NEDD1"/>
    <property type="match status" value="1"/>
</dbReference>
<accession>K5WXJ4</accession>
<reference evidence="3 4" key="1">
    <citation type="journal article" date="2012" name="BMC Genomics">
        <title>Comparative genomics of the white-rot fungi, Phanerochaete carnosa and P. chrysosporium, to elucidate the genetic basis of the distinct wood types they colonize.</title>
        <authorList>
            <person name="Suzuki H."/>
            <person name="MacDonald J."/>
            <person name="Syed K."/>
            <person name="Salamov A."/>
            <person name="Hori C."/>
            <person name="Aerts A."/>
            <person name="Henrissat B."/>
            <person name="Wiebenga A."/>
            <person name="vanKuyk P.A."/>
            <person name="Barry K."/>
            <person name="Lindquist E."/>
            <person name="LaButti K."/>
            <person name="Lapidus A."/>
            <person name="Lucas S."/>
            <person name="Coutinho P."/>
            <person name="Gong Y."/>
            <person name="Samejima M."/>
            <person name="Mahadevan R."/>
            <person name="Abou-Zaid M."/>
            <person name="de Vries R.P."/>
            <person name="Igarashi K."/>
            <person name="Yadav J.S."/>
            <person name="Grigoriev I.V."/>
            <person name="Master E.R."/>
        </authorList>
    </citation>
    <scope>NUCLEOTIDE SEQUENCE [LARGE SCALE GENOMIC DNA]</scope>
    <source>
        <strain evidence="3 4">HHB-10118-sp</strain>
    </source>
</reference>
<evidence type="ECO:0000313" key="4">
    <source>
        <dbReference type="Proteomes" id="UP000008370"/>
    </source>
</evidence>
<feature type="compositionally biased region" description="Low complexity" evidence="2">
    <location>
        <begin position="341"/>
        <end position="363"/>
    </location>
</feature>
<feature type="compositionally biased region" description="Polar residues" evidence="2">
    <location>
        <begin position="374"/>
        <end position="386"/>
    </location>
</feature>
<feature type="compositionally biased region" description="Low complexity" evidence="2">
    <location>
        <begin position="522"/>
        <end position="567"/>
    </location>
</feature>
<dbReference type="GO" id="GO:0000922">
    <property type="term" value="C:spindle pole"/>
    <property type="evidence" value="ECO:0007669"/>
    <property type="project" value="TreeGrafter"/>
</dbReference>
<dbReference type="SUPFAM" id="SSF50978">
    <property type="entry name" value="WD40 repeat-like"/>
    <property type="match status" value="1"/>
</dbReference>
<organism evidence="3 4">
    <name type="scientific">Phanerochaete carnosa (strain HHB-10118-sp)</name>
    <name type="common">White-rot fungus</name>
    <name type="synonym">Peniophora carnosa</name>
    <dbReference type="NCBI Taxonomy" id="650164"/>
    <lineage>
        <taxon>Eukaryota</taxon>
        <taxon>Fungi</taxon>
        <taxon>Dikarya</taxon>
        <taxon>Basidiomycota</taxon>
        <taxon>Agaricomycotina</taxon>
        <taxon>Agaricomycetes</taxon>
        <taxon>Polyporales</taxon>
        <taxon>Phanerochaetaceae</taxon>
        <taxon>Phanerochaete</taxon>
    </lineage>
</organism>
<dbReference type="GeneID" id="18912783"/>
<protein>
    <recommendedName>
        <fullName evidence="5">Anaphase-promoting complex subunit 4 WD40 domain-containing protein</fullName>
    </recommendedName>
</protein>
<dbReference type="GO" id="GO:0043015">
    <property type="term" value="F:gamma-tubulin binding"/>
    <property type="evidence" value="ECO:0007669"/>
    <property type="project" value="TreeGrafter"/>
</dbReference>
<dbReference type="KEGG" id="pco:PHACADRAFT_208724"/>
<feature type="compositionally biased region" description="Low complexity" evidence="2">
    <location>
        <begin position="424"/>
        <end position="465"/>
    </location>
</feature>
<dbReference type="InParanoid" id="K5WXJ4"/>
<proteinExistence type="predicted"/>
<feature type="region of interest" description="Disordered" evidence="2">
    <location>
        <begin position="748"/>
        <end position="792"/>
    </location>
</feature>
<dbReference type="OrthoDB" id="1602884at2759"/>
<keyword evidence="4" id="KW-1185">Reference proteome</keyword>
<dbReference type="Pfam" id="PF00400">
    <property type="entry name" value="WD40"/>
    <property type="match status" value="1"/>
</dbReference>